<accession>A0A917WBJ7</accession>
<protein>
    <submittedName>
        <fullName evidence="2">Uncharacterized protein</fullName>
    </submittedName>
</protein>
<evidence type="ECO:0000313" key="3">
    <source>
        <dbReference type="Proteomes" id="UP000649829"/>
    </source>
</evidence>
<evidence type="ECO:0000256" key="1">
    <source>
        <dbReference type="SAM" id="MobiDB-lite"/>
    </source>
</evidence>
<dbReference type="AlphaFoldDB" id="A0A917WBJ7"/>
<reference evidence="2" key="2">
    <citation type="submission" date="2020-09" db="EMBL/GenBank/DDBJ databases">
        <authorList>
            <person name="Sun Q."/>
            <person name="Zhou Y."/>
        </authorList>
    </citation>
    <scope>NUCLEOTIDE SEQUENCE</scope>
    <source>
        <strain evidence="2">CGMCC 1.6293</strain>
    </source>
</reference>
<proteinExistence type="predicted"/>
<reference evidence="2" key="1">
    <citation type="journal article" date="2014" name="Int. J. Syst. Evol. Microbiol.">
        <title>Complete genome sequence of Corynebacterium casei LMG S-19264T (=DSM 44701T), isolated from a smear-ripened cheese.</title>
        <authorList>
            <consortium name="US DOE Joint Genome Institute (JGI-PGF)"/>
            <person name="Walter F."/>
            <person name="Albersmeier A."/>
            <person name="Kalinowski J."/>
            <person name="Ruckert C."/>
        </authorList>
    </citation>
    <scope>NUCLEOTIDE SEQUENCE</scope>
    <source>
        <strain evidence="2">CGMCC 1.6293</strain>
    </source>
</reference>
<dbReference type="Proteomes" id="UP000649829">
    <property type="component" value="Unassembled WGS sequence"/>
</dbReference>
<evidence type="ECO:0000313" key="2">
    <source>
        <dbReference type="EMBL" id="GGL87235.1"/>
    </source>
</evidence>
<keyword evidence="3" id="KW-1185">Reference proteome</keyword>
<gene>
    <name evidence="2" type="ORF">GCM10011534_06440</name>
</gene>
<dbReference type="EMBL" id="BMLF01000001">
    <property type="protein sequence ID" value="GGL87235.1"/>
    <property type="molecule type" value="Genomic_DNA"/>
</dbReference>
<organism evidence="2 3">
    <name type="scientific">Pseudooceanicola nanhaiensis</name>
    <dbReference type="NCBI Taxonomy" id="375761"/>
    <lineage>
        <taxon>Bacteria</taxon>
        <taxon>Pseudomonadati</taxon>
        <taxon>Pseudomonadota</taxon>
        <taxon>Alphaproteobacteria</taxon>
        <taxon>Rhodobacterales</taxon>
        <taxon>Paracoccaceae</taxon>
        <taxon>Pseudooceanicola</taxon>
    </lineage>
</organism>
<dbReference type="RefSeq" id="WP_051630265.1">
    <property type="nucleotide sequence ID" value="NZ_CAXRGS010000019.1"/>
</dbReference>
<sequence>MRGIAKLPDMIASRLDKTRRSEAPEKDARAPKPASRSQTDAVGAAQYAMSLSRGRKPSHDRDRGLILPVQSLGQEDHLRQTFLGKGLFLVRQDQWEELGQLIRDTDVAREKTSEGIATATLLSQGAREDFVQAARGAFAGGKMPDNHVILALEEALEDCPECWGVAVVVAQAHMDIGLAALGNGHPSTRPALDNKVFRHHFARAAEILDAYCAVELGSPLMAEARCDLLLAAPDAPDRVSDDFEDLIDLDPDNSSHMRRFGLRLLPRWYGSFDRIDDRAHETAERVGDIWGEGGYTWVWFDVLRAVPNAAERLDIDRYLEGMADILDRRGTQHVVNLMAAHAAVAMDPTSASDDLSPTAARKRASINAAFDGIVRGHLRELHPRHWAEAQQSPFHPMPDIEALAEDGEALARTLISRHFREELSSGRTVTFSPRGLELQTPA</sequence>
<feature type="region of interest" description="Disordered" evidence="1">
    <location>
        <begin position="1"/>
        <end position="42"/>
    </location>
</feature>
<comment type="caution">
    <text evidence="2">The sequence shown here is derived from an EMBL/GenBank/DDBJ whole genome shotgun (WGS) entry which is preliminary data.</text>
</comment>
<feature type="compositionally biased region" description="Basic and acidic residues" evidence="1">
    <location>
        <begin position="14"/>
        <end position="30"/>
    </location>
</feature>
<name>A0A917WBJ7_9RHOB</name>